<proteinExistence type="predicted"/>
<accession>A0A2P8FR55</accession>
<dbReference type="AlphaFoldDB" id="A0A2P8FR55"/>
<reference evidence="1 2" key="1">
    <citation type="submission" date="2018-03" db="EMBL/GenBank/DDBJ databases">
        <title>Genomic Encyclopedia of Archaeal and Bacterial Type Strains, Phase II (KMG-II): from individual species to whole genera.</title>
        <authorList>
            <person name="Goeker M."/>
        </authorList>
    </citation>
    <scope>NUCLEOTIDE SEQUENCE [LARGE SCALE GENOMIC DNA]</scope>
    <source>
        <strain evidence="1 2">DSM 29057</strain>
    </source>
</reference>
<organism evidence="1 2">
    <name type="scientific">Dyadobacter jiangsuensis</name>
    <dbReference type="NCBI Taxonomy" id="1591085"/>
    <lineage>
        <taxon>Bacteria</taxon>
        <taxon>Pseudomonadati</taxon>
        <taxon>Bacteroidota</taxon>
        <taxon>Cytophagia</taxon>
        <taxon>Cytophagales</taxon>
        <taxon>Spirosomataceae</taxon>
        <taxon>Dyadobacter</taxon>
    </lineage>
</organism>
<gene>
    <name evidence="1" type="ORF">CLV60_1144</name>
</gene>
<protein>
    <submittedName>
        <fullName evidence="1">Helix-turn-helix protein</fullName>
    </submittedName>
</protein>
<dbReference type="OrthoDB" id="961769at2"/>
<evidence type="ECO:0000313" key="1">
    <source>
        <dbReference type="EMBL" id="PSL24177.1"/>
    </source>
</evidence>
<dbReference type="RefSeq" id="WP_106598164.1">
    <property type="nucleotide sequence ID" value="NZ_PYAS01000014.1"/>
</dbReference>
<keyword evidence="2" id="KW-1185">Reference proteome</keyword>
<evidence type="ECO:0000313" key="2">
    <source>
        <dbReference type="Proteomes" id="UP000241964"/>
    </source>
</evidence>
<dbReference type="Proteomes" id="UP000241964">
    <property type="component" value="Unassembled WGS sequence"/>
</dbReference>
<name>A0A2P8FR55_9BACT</name>
<comment type="caution">
    <text evidence="1">The sequence shown here is derived from an EMBL/GenBank/DDBJ whole genome shotgun (WGS) entry which is preliminary data.</text>
</comment>
<sequence length="83" mass="9901">MNPDEFEKFLNELVTRLKKEMGVKPRDKWVDGEEAMRYMRISSKTTLQKLRDTNAITFTQPLPKHILYDLDSIDEYLNKHSNK</sequence>
<dbReference type="EMBL" id="PYAS01000014">
    <property type="protein sequence ID" value="PSL24177.1"/>
    <property type="molecule type" value="Genomic_DNA"/>
</dbReference>